<dbReference type="EMBL" id="QRYC01000033">
    <property type="protein sequence ID" value="RGU54314.1"/>
    <property type="molecule type" value="Genomic_DNA"/>
</dbReference>
<dbReference type="PANTHER" id="PTHR41368">
    <property type="entry name" value="PROTEIN YGHO"/>
    <property type="match status" value="1"/>
</dbReference>
<gene>
    <name evidence="4" type="ORF">DWW24_06510</name>
    <name evidence="3" type="ORF">DWW57_16515</name>
    <name evidence="5" type="ORF">DXA53_17910</name>
    <name evidence="1" type="ORF">L0P03_04545</name>
    <name evidence="2" type="ORF">PN645_11445</name>
</gene>
<evidence type="ECO:0000313" key="3">
    <source>
        <dbReference type="EMBL" id="RGU54314.1"/>
    </source>
</evidence>
<dbReference type="EMBL" id="JAQMRD010000014">
    <property type="protein sequence ID" value="MDB9223619.1"/>
    <property type="molecule type" value="Genomic_DNA"/>
</dbReference>
<organism evidence="5 8">
    <name type="scientific">Odoribacter splanchnicus</name>
    <dbReference type="NCBI Taxonomy" id="28118"/>
    <lineage>
        <taxon>Bacteria</taxon>
        <taxon>Pseudomonadati</taxon>
        <taxon>Bacteroidota</taxon>
        <taxon>Bacteroidia</taxon>
        <taxon>Bacteroidales</taxon>
        <taxon>Odoribacteraceae</taxon>
        <taxon>Odoribacter</taxon>
    </lineage>
</organism>
<name>A0A1Y3Y5K3_9BACT</name>
<dbReference type="EMBL" id="QSCO01000033">
    <property type="protein sequence ID" value="RGY03741.1"/>
    <property type="molecule type" value="Genomic_DNA"/>
</dbReference>
<dbReference type="Proteomes" id="UP001212263">
    <property type="component" value="Unassembled WGS sequence"/>
</dbReference>
<dbReference type="AlphaFoldDB" id="A0A1Y3Y5K3"/>
<dbReference type="Gene3D" id="3.40.630.30">
    <property type="match status" value="1"/>
</dbReference>
<dbReference type="Proteomes" id="UP000284434">
    <property type="component" value="Unassembled WGS sequence"/>
</dbReference>
<dbReference type="Proteomes" id="UP000284243">
    <property type="component" value="Unassembled WGS sequence"/>
</dbReference>
<evidence type="ECO:0000313" key="2">
    <source>
        <dbReference type="EMBL" id="MDB9223619.1"/>
    </source>
</evidence>
<protein>
    <recommendedName>
        <fullName evidence="9">GNAT family N-acetyltransferase</fullName>
    </recommendedName>
</protein>
<evidence type="ECO:0000313" key="8">
    <source>
        <dbReference type="Proteomes" id="UP000284434"/>
    </source>
</evidence>
<dbReference type="EMBL" id="QRYW01000011">
    <property type="protein sequence ID" value="RGV27981.1"/>
    <property type="molecule type" value="Genomic_DNA"/>
</dbReference>
<accession>A0A1Y3Y5K3</accession>
<comment type="caution">
    <text evidence="5">The sequence shown here is derived from an EMBL/GenBank/DDBJ whole genome shotgun (WGS) entry which is preliminary data.</text>
</comment>
<dbReference type="RefSeq" id="WP_013611906.1">
    <property type="nucleotide sequence ID" value="NZ_JABWDG010000003.1"/>
</dbReference>
<evidence type="ECO:0008006" key="9">
    <source>
        <dbReference type="Google" id="ProtNLM"/>
    </source>
</evidence>
<reference evidence="6 7" key="1">
    <citation type="submission" date="2018-08" db="EMBL/GenBank/DDBJ databases">
        <title>A genome reference for cultivated species of the human gut microbiota.</title>
        <authorList>
            <person name="Zou Y."/>
            <person name="Xue W."/>
            <person name="Luo G."/>
        </authorList>
    </citation>
    <scope>NUCLEOTIDE SEQUENCE [LARGE SCALE GENOMIC DNA]</scope>
    <source>
        <strain evidence="4 6">AF14-6AC</strain>
        <strain evidence="3 7">AF16-14</strain>
        <strain evidence="5 8">OF03-11</strain>
    </source>
</reference>
<dbReference type="InterPro" id="IPR039968">
    <property type="entry name" value="BcerS-like"/>
</dbReference>
<evidence type="ECO:0000313" key="4">
    <source>
        <dbReference type="EMBL" id="RGV27981.1"/>
    </source>
</evidence>
<evidence type="ECO:0000313" key="5">
    <source>
        <dbReference type="EMBL" id="RGY03741.1"/>
    </source>
</evidence>
<evidence type="ECO:0000313" key="7">
    <source>
        <dbReference type="Proteomes" id="UP000284243"/>
    </source>
</evidence>
<dbReference type="Proteomes" id="UP001199750">
    <property type="component" value="Unassembled WGS sequence"/>
</dbReference>
<evidence type="ECO:0000313" key="1">
    <source>
        <dbReference type="EMBL" id="MCG4959129.1"/>
    </source>
</evidence>
<dbReference type="InterPro" id="IPR016181">
    <property type="entry name" value="Acyl_CoA_acyltransferase"/>
</dbReference>
<proteinExistence type="predicted"/>
<evidence type="ECO:0000313" key="6">
    <source>
        <dbReference type="Proteomes" id="UP000283426"/>
    </source>
</evidence>
<dbReference type="PANTHER" id="PTHR41368:SF1">
    <property type="entry name" value="PROTEIN YGHO"/>
    <property type="match status" value="1"/>
</dbReference>
<dbReference type="OMA" id="RGMEAMD"/>
<dbReference type="SUPFAM" id="SSF55729">
    <property type="entry name" value="Acyl-CoA N-acyltransferases (Nat)"/>
    <property type="match status" value="1"/>
</dbReference>
<reference evidence="1" key="2">
    <citation type="submission" date="2022-01" db="EMBL/GenBank/DDBJ databases">
        <title>Collection of gut derived symbiotic bacterial strains cultured from healthy donors.</title>
        <authorList>
            <person name="Lin H."/>
            <person name="Kohout C."/>
            <person name="Waligurski E."/>
            <person name="Pamer E.G."/>
        </authorList>
    </citation>
    <scope>NUCLEOTIDE SEQUENCE</scope>
    <source>
        <strain evidence="1">DFI.1.149</strain>
    </source>
</reference>
<sequence>MYTLIEVTTRQHETDFLELPVRLYKGNPWWIRPLDNDIRNVFDPAKNPCFQNGECIRWILKDEAGQCVGRVAAFINRKTCHLDKYSVGQMGFFECIDDRQAAFCLFDKCREWLEGKGMEAMEGPVNFGERIEWWGLLVDGFDQSPVYAMPYTQPYYVSFFENYGFRDFFKQFTFRTRLVMDSLSKIVVWKADRILKNPDYTVQTYGDIGKQKAIEALLEVYNKAWNLEVHGVDGITREQVEAIYKSLQPIIDKDLIYFAFYKEQPIGFFLMFPEINQVVRHLNGKMNLWGGLKLMYYRHFRKIDVALGQLFGVVPEFQGKGVEAAMIKRFTERIIEANREYKYLELNWVGDFNPPMIHLMDYIGAKAWRTHITYRKLFREDIEFVRSVDKMN</sequence>
<dbReference type="GeneID" id="61274907"/>
<dbReference type="EMBL" id="JAKNDN010000007">
    <property type="protein sequence ID" value="MCG4959129.1"/>
    <property type="molecule type" value="Genomic_DNA"/>
</dbReference>
<reference evidence="2" key="3">
    <citation type="submission" date="2023-01" db="EMBL/GenBank/DDBJ databases">
        <title>Human gut microbiome strain richness.</title>
        <authorList>
            <person name="Chen-Liaw A."/>
        </authorList>
    </citation>
    <scope>NUCLEOTIDE SEQUENCE</scope>
    <source>
        <strain evidence="2">RTP21484st1_B7_RTP21484_190118</strain>
    </source>
</reference>
<dbReference type="Proteomes" id="UP000283426">
    <property type="component" value="Unassembled WGS sequence"/>
</dbReference>